<dbReference type="eggNOG" id="COG0400">
    <property type="taxonomic scope" value="Bacteria"/>
</dbReference>
<dbReference type="AlphaFoldDB" id="A1ZJ51"/>
<dbReference type="Pfam" id="PF02230">
    <property type="entry name" value="Abhydrolase_2"/>
    <property type="match status" value="1"/>
</dbReference>
<dbReference type="EMBL" id="AAWS01000010">
    <property type="protein sequence ID" value="EAY29587.1"/>
    <property type="molecule type" value="Genomic_DNA"/>
</dbReference>
<dbReference type="InterPro" id="IPR029058">
    <property type="entry name" value="AB_hydrolase_fold"/>
</dbReference>
<dbReference type="Gene3D" id="3.40.50.1820">
    <property type="entry name" value="alpha/beta hydrolase"/>
    <property type="match status" value="1"/>
</dbReference>
<accession>A1ZJ51</accession>
<comment type="caution">
    <text evidence="2">The sequence shown here is derived from an EMBL/GenBank/DDBJ whole genome shotgun (WGS) entry which is preliminary data.</text>
</comment>
<dbReference type="InterPro" id="IPR003140">
    <property type="entry name" value="PLipase/COase/thioEstase"/>
</dbReference>
<evidence type="ECO:0000313" key="3">
    <source>
        <dbReference type="Proteomes" id="UP000004095"/>
    </source>
</evidence>
<proteinExistence type="predicted"/>
<feature type="domain" description="Phospholipase/carboxylesterase/thioesterase" evidence="1">
    <location>
        <begin position="25"/>
        <end position="208"/>
    </location>
</feature>
<gene>
    <name evidence="2" type="ORF">M23134_00471</name>
</gene>
<sequence>MKVERTAQYSTYGILTSQTENIWWVCHGYGQLARYFLKKFEVLNPQKNFVIAPEALSHFYLKGHQRVGASWMTKEDRLHEIEDYLSYLNTLYEQVCQQDAFPKKAKSLVLGFSQGVATAVRWVYDQKISFDHLVMWAGGFPPDVDFSKTQTVLANKSLSFVYGLQDELITTKQFETERQRMLEKQISPKVVTFEGKHELNGEILQRMIE</sequence>
<name>A1ZJ51_MICM2</name>
<organism evidence="2 3">
    <name type="scientific">Microscilla marina ATCC 23134</name>
    <dbReference type="NCBI Taxonomy" id="313606"/>
    <lineage>
        <taxon>Bacteria</taxon>
        <taxon>Pseudomonadati</taxon>
        <taxon>Bacteroidota</taxon>
        <taxon>Cytophagia</taxon>
        <taxon>Cytophagales</taxon>
        <taxon>Microscillaceae</taxon>
        <taxon>Microscilla</taxon>
    </lineage>
</organism>
<evidence type="ECO:0000313" key="2">
    <source>
        <dbReference type="EMBL" id="EAY29587.1"/>
    </source>
</evidence>
<reference evidence="2 3" key="1">
    <citation type="submission" date="2007-01" db="EMBL/GenBank/DDBJ databases">
        <authorList>
            <person name="Haygood M."/>
            <person name="Podell S."/>
            <person name="Anderson C."/>
            <person name="Hopkinson B."/>
            <person name="Roe K."/>
            <person name="Barbeau K."/>
            <person name="Gaasterland T."/>
            <person name="Ferriera S."/>
            <person name="Johnson J."/>
            <person name="Kravitz S."/>
            <person name="Beeson K."/>
            <person name="Sutton G."/>
            <person name="Rogers Y.-H."/>
            <person name="Friedman R."/>
            <person name="Frazier M."/>
            <person name="Venter J.C."/>
        </authorList>
    </citation>
    <scope>NUCLEOTIDE SEQUENCE [LARGE SCALE GENOMIC DNA]</scope>
    <source>
        <strain evidence="2 3">ATCC 23134</strain>
    </source>
</reference>
<keyword evidence="3" id="KW-1185">Reference proteome</keyword>
<protein>
    <recommendedName>
        <fullName evidence="1">Phospholipase/carboxylesterase/thioesterase domain-containing protein</fullName>
    </recommendedName>
</protein>
<dbReference type="SUPFAM" id="SSF53474">
    <property type="entry name" value="alpha/beta-Hydrolases"/>
    <property type="match status" value="1"/>
</dbReference>
<dbReference type="GO" id="GO:0016787">
    <property type="term" value="F:hydrolase activity"/>
    <property type="evidence" value="ECO:0007669"/>
    <property type="project" value="InterPro"/>
</dbReference>
<evidence type="ECO:0000259" key="1">
    <source>
        <dbReference type="Pfam" id="PF02230"/>
    </source>
</evidence>
<dbReference type="Proteomes" id="UP000004095">
    <property type="component" value="Unassembled WGS sequence"/>
</dbReference>